<dbReference type="STRING" id="349124.Hhal_0940"/>
<dbReference type="InterPro" id="IPR050137">
    <property type="entry name" value="PyrR_bifunctional"/>
</dbReference>
<dbReference type="InterPro" id="IPR029057">
    <property type="entry name" value="PRTase-like"/>
</dbReference>
<dbReference type="SUPFAM" id="SSF53271">
    <property type="entry name" value="PRTase-like"/>
    <property type="match status" value="1"/>
</dbReference>
<dbReference type="HOGENOM" id="CLU_094234_1_1_6"/>
<dbReference type="InterPro" id="IPR000836">
    <property type="entry name" value="PRTase_dom"/>
</dbReference>
<sequence>MTDAEIDVPELLDTTAADINTELERRGIRSPILVGVHTGGVWVARGLHDRLGARPPVGTLEVAFHRDDYATSGLKAAVQTSEVPVTLDGRAVLLVDDVIHTGRTTRAALNALFDYGRPRRVLLAVLVDRGGRELPIQPDVIGTRLDLPAEQRLKLRGPEPLRFMLEGETP</sequence>
<keyword evidence="2" id="KW-0808">Transferase</keyword>
<gene>
    <name evidence="2" type="ordered locus">Hhal_0940</name>
</gene>
<dbReference type="EMBL" id="CP000544">
    <property type="protein sequence ID" value="ABM61716.1"/>
    <property type="molecule type" value="Genomic_DNA"/>
</dbReference>
<dbReference type="CDD" id="cd06223">
    <property type="entry name" value="PRTases_typeI"/>
    <property type="match status" value="1"/>
</dbReference>
<dbReference type="Proteomes" id="UP000000647">
    <property type="component" value="Chromosome"/>
</dbReference>
<dbReference type="Pfam" id="PF00156">
    <property type="entry name" value="Pribosyltran"/>
    <property type="match status" value="1"/>
</dbReference>
<evidence type="ECO:0000259" key="1">
    <source>
        <dbReference type="Pfam" id="PF00156"/>
    </source>
</evidence>
<dbReference type="GO" id="GO:0016757">
    <property type="term" value="F:glycosyltransferase activity"/>
    <property type="evidence" value="ECO:0007669"/>
    <property type="project" value="UniProtKB-KW"/>
</dbReference>
<accession>A1WVK4</accession>
<dbReference type="RefSeq" id="WP_011813739.1">
    <property type="nucleotide sequence ID" value="NC_008789.1"/>
</dbReference>
<dbReference type="AlphaFoldDB" id="A1WVK4"/>
<organism evidence="2 3">
    <name type="scientific">Halorhodospira halophila (strain DSM 244 / SL1)</name>
    <name type="common">Ectothiorhodospira halophila (strain DSM 244 / SL1)</name>
    <dbReference type="NCBI Taxonomy" id="349124"/>
    <lineage>
        <taxon>Bacteria</taxon>
        <taxon>Pseudomonadati</taxon>
        <taxon>Pseudomonadota</taxon>
        <taxon>Gammaproteobacteria</taxon>
        <taxon>Chromatiales</taxon>
        <taxon>Ectothiorhodospiraceae</taxon>
        <taxon>Halorhodospira</taxon>
    </lineage>
</organism>
<dbReference type="NCBIfam" id="NF003545">
    <property type="entry name" value="PRK05205.1-1"/>
    <property type="match status" value="1"/>
</dbReference>
<protein>
    <submittedName>
        <fullName evidence="2">Phosphoribosyltransferase</fullName>
    </submittedName>
</protein>
<evidence type="ECO:0000313" key="2">
    <source>
        <dbReference type="EMBL" id="ABM61716.1"/>
    </source>
</evidence>
<name>A1WVK4_HALHL</name>
<dbReference type="eggNOG" id="COG2065">
    <property type="taxonomic scope" value="Bacteria"/>
</dbReference>
<dbReference type="KEGG" id="hha:Hhal_0940"/>
<reference evidence="3" key="1">
    <citation type="submission" date="2006-12" db="EMBL/GenBank/DDBJ databases">
        <title>Complete sequence of Halorhodospira halophila SL1.</title>
        <authorList>
            <consortium name="US DOE Joint Genome Institute"/>
            <person name="Copeland A."/>
            <person name="Lucas S."/>
            <person name="Lapidus A."/>
            <person name="Barry K."/>
            <person name="Detter J.C."/>
            <person name="Glavina del Rio T."/>
            <person name="Hammon N."/>
            <person name="Israni S."/>
            <person name="Dalin E."/>
            <person name="Tice H."/>
            <person name="Pitluck S."/>
            <person name="Saunders E."/>
            <person name="Brettin T."/>
            <person name="Bruce D."/>
            <person name="Han C."/>
            <person name="Tapia R."/>
            <person name="Schmutz J."/>
            <person name="Larimer F."/>
            <person name="Land M."/>
            <person name="Hauser L."/>
            <person name="Kyrpides N."/>
            <person name="Mikhailova N."/>
            <person name="Hoff W."/>
            <person name="Richardson P."/>
        </authorList>
    </citation>
    <scope>NUCLEOTIDE SEQUENCE [LARGE SCALE GENOMIC DNA]</scope>
    <source>
        <strain evidence="3">DSM 244 / SL1</strain>
    </source>
</reference>
<reference evidence="2 3" key="2">
    <citation type="journal article" date="2013" name="Stand. Genomic Sci.">
        <title>Complete genome sequence of Halorhodospira halophila SL1.</title>
        <authorList>
            <person name="Challacombe J.F."/>
            <person name="Majid S."/>
            <person name="Deole R."/>
            <person name="Brettin T.S."/>
            <person name="Bruce D."/>
            <person name="Delano S.F."/>
            <person name="Detter J.C."/>
            <person name="Gleasner C.D."/>
            <person name="Han C.S."/>
            <person name="Misra M."/>
            <person name="Reitenga K.G."/>
            <person name="Mikhailova N."/>
            <person name="Woyke T."/>
            <person name="Pitluck S."/>
            <person name="Nolan M."/>
            <person name="Land M.L."/>
            <person name="Saunders E."/>
            <person name="Tapia R."/>
            <person name="Lapidus A."/>
            <person name="Ivanova N."/>
            <person name="Hoff W.D."/>
        </authorList>
    </citation>
    <scope>NUCLEOTIDE SEQUENCE [LARGE SCALE GENOMIC DNA]</scope>
    <source>
        <strain evidence="3">DSM 244 / SL1</strain>
    </source>
</reference>
<evidence type="ECO:0000313" key="3">
    <source>
        <dbReference type="Proteomes" id="UP000000647"/>
    </source>
</evidence>
<proteinExistence type="predicted"/>
<dbReference type="PANTHER" id="PTHR11608">
    <property type="entry name" value="BIFUNCTIONAL PROTEIN PYRR"/>
    <property type="match status" value="1"/>
</dbReference>
<dbReference type="PANTHER" id="PTHR11608:SF0">
    <property type="entry name" value="BIFUNCTIONAL PROTEIN PYRR"/>
    <property type="match status" value="1"/>
</dbReference>
<dbReference type="Gene3D" id="3.40.50.2020">
    <property type="match status" value="1"/>
</dbReference>
<keyword evidence="2" id="KW-0328">Glycosyltransferase</keyword>
<dbReference type="OrthoDB" id="9802227at2"/>
<keyword evidence="3" id="KW-1185">Reference proteome</keyword>
<feature type="domain" description="Phosphoribosyltransferase" evidence="1">
    <location>
        <begin position="17"/>
        <end position="139"/>
    </location>
</feature>